<sequence>MMLKKHFLIYGRVQGVGFRYFTWKQANELALCGMVRNRQDGSVEVIAMGEDSQIDALYHWLQQGPKTADVKQVIMQDYVGQAVFDDFSVQR</sequence>
<dbReference type="AlphaFoldDB" id="A0A380VAH8"/>
<feature type="active site" evidence="5">
    <location>
        <position position="37"/>
    </location>
</feature>
<name>A0A380VAH8_9PAST</name>
<reference evidence="8 9" key="1">
    <citation type="submission" date="2018-06" db="EMBL/GenBank/DDBJ databases">
        <authorList>
            <consortium name="Pathogen Informatics"/>
            <person name="Doyle S."/>
        </authorList>
    </citation>
    <scope>NUCLEOTIDE SEQUENCE [LARGE SCALE GENOMIC DNA]</scope>
    <source>
        <strain evidence="8 9">NCTC10851</strain>
    </source>
</reference>
<dbReference type="InterPro" id="IPR001792">
    <property type="entry name" value="Acylphosphatase-like_dom"/>
</dbReference>
<dbReference type="InterPro" id="IPR020456">
    <property type="entry name" value="Acylphosphatase"/>
</dbReference>
<evidence type="ECO:0000256" key="3">
    <source>
        <dbReference type="ARBA" id="ARBA00015991"/>
    </source>
</evidence>
<dbReference type="EMBL" id="UFSB01000001">
    <property type="protein sequence ID" value="SUU34919.1"/>
    <property type="molecule type" value="Genomic_DNA"/>
</dbReference>
<keyword evidence="5 8" id="KW-0378">Hydrolase</keyword>
<evidence type="ECO:0000256" key="6">
    <source>
        <dbReference type="RuleBase" id="RU004168"/>
    </source>
</evidence>
<dbReference type="NCBIfam" id="NF011019">
    <property type="entry name" value="PRK14448.1"/>
    <property type="match status" value="1"/>
</dbReference>
<evidence type="ECO:0000256" key="5">
    <source>
        <dbReference type="PROSITE-ProRule" id="PRU00520"/>
    </source>
</evidence>
<dbReference type="PANTHER" id="PTHR47268:SF4">
    <property type="entry name" value="ACYLPHOSPHATASE"/>
    <property type="match status" value="1"/>
</dbReference>
<evidence type="ECO:0000259" key="7">
    <source>
        <dbReference type="PROSITE" id="PS51160"/>
    </source>
</evidence>
<protein>
    <recommendedName>
        <fullName evidence="3 5">acylphosphatase</fullName>
        <ecNumber evidence="2 5">3.6.1.7</ecNumber>
    </recommendedName>
</protein>
<dbReference type="GO" id="GO:0003998">
    <property type="term" value="F:acylphosphatase activity"/>
    <property type="evidence" value="ECO:0007669"/>
    <property type="project" value="UniProtKB-EC"/>
</dbReference>
<feature type="active site" evidence="5">
    <location>
        <position position="19"/>
    </location>
</feature>
<dbReference type="Gene3D" id="3.30.70.100">
    <property type="match status" value="1"/>
</dbReference>
<evidence type="ECO:0000313" key="8">
    <source>
        <dbReference type="EMBL" id="SUU34919.1"/>
    </source>
</evidence>
<dbReference type="EC" id="3.6.1.7" evidence="2 5"/>
<dbReference type="Pfam" id="PF00708">
    <property type="entry name" value="Acylphosphatase"/>
    <property type="match status" value="1"/>
</dbReference>
<gene>
    <name evidence="8" type="primary">yccX</name>
    <name evidence="8" type="ORF">NCTC10851_00640</name>
</gene>
<dbReference type="PROSITE" id="PS00150">
    <property type="entry name" value="ACYLPHOSPHATASE_1"/>
    <property type="match status" value="1"/>
</dbReference>
<proteinExistence type="inferred from homology"/>
<dbReference type="PROSITE" id="PS51160">
    <property type="entry name" value="ACYLPHOSPHATASE_3"/>
    <property type="match status" value="1"/>
</dbReference>
<evidence type="ECO:0000256" key="1">
    <source>
        <dbReference type="ARBA" id="ARBA00005614"/>
    </source>
</evidence>
<comment type="catalytic activity">
    <reaction evidence="4 5">
        <text>an acyl phosphate + H2O = a carboxylate + phosphate + H(+)</text>
        <dbReference type="Rhea" id="RHEA:14965"/>
        <dbReference type="ChEBI" id="CHEBI:15377"/>
        <dbReference type="ChEBI" id="CHEBI:15378"/>
        <dbReference type="ChEBI" id="CHEBI:29067"/>
        <dbReference type="ChEBI" id="CHEBI:43474"/>
        <dbReference type="ChEBI" id="CHEBI:59918"/>
        <dbReference type="EC" id="3.6.1.7"/>
    </reaction>
</comment>
<dbReference type="InterPro" id="IPR017968">
    <property type="entry name" value="Acylphosphatase_CS"/>
</dbReference>
<evidence type="ECO:0000256" key="4">
    <source>
        <dbReference type="ARBA" id="ARBA00047645"/>
    </source>
</evidence>
<organism evidence="8 9">
    <name type="scientific">Actinobacillus seminis</name>
    <dbReference type="NCBI Taxonomy" id="722"/>
    <lineage>
        <taxon>Bacteria</taxon>
        <taxon>Pseudomonadati</taxon>
        <taxon>Pseudomonadota</taxon>
        <taxon>Gammaproteobacteria</taxon>
        <taxon>Pasteurellales</taxon>
        <taxon>Pasteurellaceae</taxon>
        <taxon>Actinobacillus</taxon>
    </lineage>
</organism>
<feature type="domain" description="Acylphosphatase-like" evidence="7">
    <location>
        <begin position="4"/>
        <end position="91"/>
    </location>
</feature>
<evidence type="ECO:0000256" key="2">
    <source>
        <dbReference type="ARBA" id="ARBA00012150"/>
    </source>
</evidence>
<comment type="similarity">
    <text evidence="1 6">Belongs to the acylphosphatase family.</text>
</comment>
<dbReference type="NCBIfam" id="NF011000">
    <property type="entry name" value="PRK14426.1"/>
    <property type="match status" value="1"/>
</dbReference>
<dbReference type="PANTHER" id="PTHR47268">
    <property type="entry name" value="ACYLPHOSPHATASE"/>
    <property type="match status" value="1"/>
</dbReference>
<dbReference type="SUPFAM" id="SSF54975">
    <property type="entry name" value="Acylphosphatase/BLUF domain-like"/>
    <property type="match status" value="1"/>
</dbReference>
<accession>A0A380VAH8</accession>
<evidence type="ECO:0000313" key="9">
    <source>
        <dbReference type="Proteomes" id="UP000254507"/>
    </source>
</evidence>
<dbReference type="InterPro" id="IPR036046">
    <property type="entry name" value="Acylphosphatase-like_dom_sf"/>
</dbReference>
<dbReference type="Proteomes" id="UP000254507">
    <property type="component" value="Unassembled WGS sequence"/>
</dbReference>